<dbReference type="Proteomes" id="UP000028999">
    <property type="component" value="Unassembled WGS sequence"/>
</dbReference>
<protein>
    <submittedName>
        <fullName evidence="1">BnaA06g36390D protein</fullName>
    </submittedName>
</protein>
<reference evidence="1 2" key="1">
    <citation type="journal article" date="2014" name="Science">
        <title>Plant genetics. Early allopolyploid evolution in the post-Neolithic Brassica napus oilseed genome.</title>
        <authorList>
            <person name="Chalhoub B."/>
            <person name="Denoeud F."/>
            <person name="Liu S."/>
            <person name="Parkin I.A."/>
            <person name="Tang H."/>
            <person name="Wang X."/>
            <person name="Chiquet J."/>
            <person name="Belcram H."/>
            <person name="Tong C."/>
            <person name="Samans B."/>
            <person name="Correa M."/>
            <person name="Da Silva C."/>
            <person name="Just J."/>
            <person name="Falentin C."/>
            <person name="Koh C.S."/>
            <person name="Le Clainche I."/>
            <person name="Bernard M."/>
            <person name="Bento P."/>
            <person name="Noel B."/>
            <person name="Labadie K."/>
            <person name="Alberti A."/>
            <person name="Charles M."/>
            <person name="Arnaud D."/>
            <person name="Guo H."/>
            <person name="Daviaud C."/>
            <person name="Alamery S."/>
            <person name="Jabbari K."/>
            <person name="Zhao M."/>
            <person name="Edger P.P."/>
            <person name="Chelaifa H."/>
            <person name="Tack D."/>
            <person name="Lassalle G."/>
            <person name="Mestiri I."/>
            <person name="Schnel N."/>
            <person name="Le Paslier M.C."/>
            <person name="Fan G."/>
            <person name="Renault V."/>
            <person name="Bayer P.E."/>
            <person name="Golicz A.A."/>
            <person name="Manoli S."/>
            <person name="Lee T.H."/>
            <person name="Thi V.H."/>
            <person name="Chalabi S."/>
            <person name="Hu Q."/>
            <person name="Fan C."/>
            <person name="Tollenaere R."/>
            <person name="Lu Y."/>
            <person name="Battail C."/>
            <person name="Shen J."/>
            <person name="Sidebottom C.H."/>
            <person name="Wang X."/>
            <person name="Canaguier A."/>
            <person name="Chauveau A."/>
            <person name="Berard A."/>
            <person name="Deniot G."/>
            <person name="Guan M."/>
            <person name="Liu Z."/>
            <person name="Sun F."/>
            <person name="Lim Y.P."/>
            <person name="Lyons E."/>
            <person name="Town C.D."/>
            <person name="Bancroft I."/>
            <person name="Wang X."/>
            <person name="Meng J."/>
            <person name="Ma J."/>
            <person name="Pires J.C."/>
            <person name="King G.J."/>
            <person name="Brunel D."/>
            <person name="Delourme R."/>
            <person name="Renard M."/>
            <person name="Aury J.M."/>
            <person name="Adams K.L."/>
            <person name="Batley J."/>
            <person name="Snowdon R.J."/>
            <person name="Tost J."/>
            <person name="Edwards D."/>
            <person name="Zhou Y."/>
            <person name="Hua W."/>
            <person name="Sharpe A.G."/>
            <person name="Paterson A.H."/>
            <person name="Guan C."/>
            <person name="Wincker P."/>
        </authorList>
    </citation>
    <scope>NUCLEOTIDE SEQUENCE [LARGE SCALE GENOMIC DNA]</scope>
    <source>
        <strain evidence="2">cv. Darmor-bzh</strain>
    </source>
</reference>
<accession>A0A078GB56</accession>
<sequence length="15" mass="1887">MVYSWKRSSYCYKDA</sequence>
<organism evidence="1 2">
    <name type="scientific">Brassica napus</name>
    <name type="common">Rape</name>
    <dbReference type="NCBI Taxonomy" id="3708"/>
    <lineage>
        <taxon>Eukaryota</taxon>
        <taxon>Viridiplantae</taxon>
        <taxon>Streptophyta</taxon>
        <taxon>Embryophyta</taxon>
        <taxon>Tracheophyta</taxon>
        <taxon>Spermatophyta</taxon>
        <taxon>Magnoliopsida</taxon>
        <taxon>eudicotyledons</taxon>
        <taxon>Gunneridae</taxon>
        <taxon>Pentapetalae</taxon>
        <taxon>rosids</taxon>
        <taxon>malvids</taxon>
        <taxon>Brassicales</taxon>
        <taxon>Brassicaceae</taxon>
        <taxon>Brassiceae</taxon>
        <taxon>Brassica</taxon>
    </lineage>
</organism>
<name>A0A078GB56_BRANA</name>
<dbReference type="PaxDb" id="3708-A0A078GB56"/>
<evidence type="ECO:0000313" key="2">
    <source>
        <dbReference type="Proteomes" id="UP000028999"/>
    </source>
</evidence>
<dbReference type="EMBL" id="LK032130">
    <property type="protein sequence ID" value="CDY22317.1"/>
    <property type="molecule type" value="Genomic_DNA"/>
</dbReference>
<gene>
    <name evidence="1" type="primary">BnaA06g36390D</name>
    <name evidence="1" type="ORF">GSBRNA2T00018787001</name>
</gene>
<proteinExistence type="predicted"/>
<evidence type="ECO:0000313" key="1">
    <source>
        <dbReference type="EMBL" id="CDY22317.1"/>
    </source>
</evidence>
<keyword evidence="2" id="KW-1185">Reference proteome</keyword>